<organism evidence="21 22">
    <name type="scientific">Mycolicibacterium anyangense</name>
    <dbReference type="NCBI Taxonomy" id="1431246"/>
    <lineage>
        <taxon>Bacteria</taxon>
        <taxon>Bacillati</taxon>
        <taxon>Actinomycetota</taxon>
        <taxon>Actinomycetes</taxon>
        <taxon>Mycobacteriales</taxon>
        <taxon>Mycobacteriaceae</taxon>
        <taxon>Mycolicibacterium</taxon>
    </lineage>
</organism>
<dbReference type="GO" id="GO:0005886">
    <property type="term" value="C:plasma membrane"/>
    <property type="evidence" value="ECO:0007669"/>
    <property type="project" value="UniProtKB-SubCell"/>
</dbReference>
<comment type="subcellular location">
    <subcellularLocation>
        <location evidence="1">Cell inner membrane</location>
        <topology evidence="1">Multi-pass membrane protein</topology>
    </subcellularLocation>
</comment>
<feature type="region of interest" description="Disordered" evidence="17">
    <location>
        <begin position="469"/>
        <end position="507"/>
    </location>
</feature>
<keyword evidence="15" id="KW-0829">Tyrosine-protein kinase</keyword>
<dbReference type="InterPro" id="IPR005702">
    <property type="entry name" value="Wzc-like_C"/>
</dbReference>
<evidence type="ECO:0000256" key="18">
    <source>
        <dbReference type="SAM" id="Phobius"/>
    </source>
</evidence>
<proteinExistence type="inferred from homology"/>
<evidence type="ECO:0000256" key="11">
    <source>
        <dbReference type="ARBA" id="ARBA00022777"/>
    </source>
</evidence>
<comment type="catalytic activity">
    <reaction evidence="16">
        <text>L-tyrosyl-[protein] + ATP = O-phospho-L-tyrosyl-[protein] + ADP + H(+)</text>
        <dbReference type="Rhea" id="RHEA:10596"/>
        <dbReference type="Rhea" id="RHEA-COMP:10136"/>
        <dbReference type="Rhea" id="RHEA-COMP:20101"/>
        <dbReference type="ChEBI" id="CHEBI:15378"/>
        <dbReference type="ChEBI" id="CHEBI:30616"/>
        <dbReference type="ChEBI" id="CHEBI:46858"/>
        <dbReference type="ChEBI" id="CHEBI:61978"/>
        <dbReference type="ChEBI" id="CHEBI:456216"/>
        <dbReference type="EC" id="2.7.10.2"/>
    </reaction>
</comment>
<dbReference type="CDD" id="cd05387">
    <property type="entry name" value="BY-kinase"/>
    <property type="match status" value="1"/>
</dbReference>
<dbReference type="Proteomes" id="UP000467249">
    <property type="component" value="Chromosome"/>
</dbReference>
<evidence type="ECO:0000256" key="14">
    <source>
        <dbReference type="ARBA" id="ARBA00023136"/>
    </source>
</evidence>
<evidence type="ECO:0000313" key="21">
    <source>
        <dbReference type="EMBL" id="BBZ79571.1"/>
    </source>
</evidence>
<dbReference type="FunFam" id="3.40.50.300:FF:000527">
    <property type="entry name" value="Tyrosine-protein kinase etk"/>
    <property type="match status" value="1"/>
</dbReference>
<evidence type="ECO:0000259" key="20">
    <source>
        <dbReference type="Pfam" id="PF13614"/>
    </source>
</evidence>
<evidence type="ECO:0000256" key="4">
    <source>
        <dbReference type="ARBA" id="ARBA00008883"/>
    </source>
</evidence>
<dbReference type="InterPro" id="IPR025669">
    <property type="entry name" value="AAA_dom"/>
</dbReference>
<evidence type="ECO:0000256" key="6">
    <source>
        <dbReference type="ARBA" id="ARBA00022475"/>
    </source>
</evidence>
<dbReference type="EMBL" id="AP022620">
    <property type="protein sequence ID" value="BBZ79571.1"/>
    <property type="molecule type" value="Genomic_DNA"/>
</dbReference>
<keyword evidence="8" id="KW-0808">Transferase</keyword>
<evidence type="ECO:0000256" key="12">
    <source>
        <dbReference type="ARBA" id="ARBA00022840"/>
    </source>
</evidence>
<dbReference type="PANTHER" id="PTHR32309">
    <property type="entry name" value="TYROSINE-PROTEIN KINASE"/>
    <property type="match status" value="1"/>
</dbReference>
<dbReference type="Gene3D" id="3.40.50.300">
    <property type="entry name" value="P-loop containing nucleotide triphosphate hydrolases"/>
    <property type="match status" value="1"/>
</dbReference>
<feature type="domain" description="AAA" evidence="20">
    <location>
        <begin position="262"/>
        <end position="414"/>
    </location>
</feature>
<keyword evidence="6" id="KW-1003">Cell membrane</keyword>
<dbReference type="SUPFAM" id="SSF52540">
    <property type="entry name" value="P-loop containing nucleoside triphosphate hydrolases"/>
    <property type="match status" value="1"/>
</dbReference>
<dbReference type="PANTHER" id="PTHR32309:SF13">
    <property type="entry name" value="FERRIC ENTEROBACTIN TRANSPORT PROTEIN FEPE"/>
    <property type="match status" value="1"/>
</dbReference>
<dbReference type="GO" id="GO:0005524">
    <property type="term" value="F:ATP binding"/>
    <property type="evidence" value="ECO:0007669"/>
    <property type="project" value="UniProtKB-KW"/>
</dbReference>
<protein>
    <recommendedName>
        <fullName evidence="5">non-specific protein-tyrosine kinase</fullName>
        <ecNumber evidence="5">2.7.10.2</ecNumber>
    </recommendedName>
</protein>
<dbReference type="RefSeq" id="WP_163806868.1">
    <property type="nucleotide sequence ID" value="NZ_AP022620.1"/>
</dbReference>
<feature type="domain" description="Polysaccharide chain length determinant N-terminal" evidence="19">
    <location>
        <begin position="2"/>
        <end position="86"/>
    </location>
</feature>
<evidence type="ECO:0000256" key="16">
    <source>
        <dbReference type="ARBA" id="ARBA00051245"/>
    </source>
</evidence>
<evidence type="ECO:0000259" key="19">
    <source>
        <dbReference type="Pfam" id="PF02706"/>
    </source>
</evidence>
<dbReference type="GO" id="GO:0004715">
    <property type="term" value="F:non-membrane spanning protein tyrosine kinase activity"/>
    <property type="evidence" value="ECO:0007669"/>
    <property type="project" value="UniProtKB-EC"/>
</dbReference>
<evidence type="ECO:0000256" key="13">
    <source>
        <dbReference type="ARBA" id="ARBA00022989"/>
    </source>
</evidence>
<keyword evidence="7" id="KW-0997">Cell inner membrane</keyword>
<dbReference type="AlphaFoldDB" id="A0A6N4WKA8"/>
<gene>
    <name evidence="21" type="ORF">MANY_49080</name>
</gene>
<keyword evidence="10" id="KW-0547">Nucleotide-binding</keyword>
<dbReference type="InterPro" id="IPR027417">
    <property type="entry name" value="P-loop_NTPase"/>
</dbReference>
<keyword evidence="9 18" id="KW-0812">Transmembrane</keyword>
<dbReference type="GO" id="GO:0042802">
    <property type="term" value="F:identical protein binding"/>
    <property type="evidence" value="ECO:0007669"/>
    <property type="project" value="UniProtKB-ARBA"/>
</dbReference>
<evidence type="ECO:0000256" key="17">
    <source>
        <dbReference type="SAM" id="MobiDB-lite"/>
    </source>
</evidence>
<keyword evidence="13 18" id="KW-1133">Transmembrane helix</keyword>
<evidence type="ECO:0000256" key="5">
    <source>
        <dbReference type="ARBA" id="ARBA00011903"/>
    </source>
</evidence>
<evidence type="ECO:0000256" key="3">
    <source>
        <dbReference type="ARBA" id="ARBA00007316"/>
    </source>
</evidence>
<feature type="transmembrane region" description="Helical" evidence="18">
    <location>
        <begin position="12"/>
        <end position="33"/>
    </location>
</feature>
<dbReference type="InterPro" id="IPR003856">
    <property type="entry name" value="LPS_length_determ_N"/>
</dbReference>
<dbReference type="Pfam" id="PF13614">
    <property type="entry name" value="AAA_31"/>
    <property type="match status" value="1"/>
</dbReference>
<dbReference type="EC" id="2.7.10.2" evidence="5"/>
<keyword evidence="22" id="KW-1185">Reference proteome</keyword>
<name>A0A6N4WKA8_9MYCO</name>
<evidence type="ECO:0000256" key="15">
    <source>
        <dbReference type="ARBA" id="ARBA00023137"/>
    </source>
</evidence>
<evidence type="ECO:0000256" key="8">
    <source>
        <dbReference type="ARBA" id="ARBA00022679"/>
    </source>
</evidence>
<evidence type="ECO:0000256" key="7">
    <source>
        <dbReference type="ARBA" id="ARBA00022519"/>
    </source>
</evidence>
<keyword evidence="14 18" id="KW-0472">Membrane</keyword>
<sequence length="507" mass="53999">MNLQDYVKVLRTRWITVCATTLVAVLAAIAYTLTATPQYRASTQLYVSASSASSMSDLYQGNRLSQEKVLSYAQLIMGETLAQRTIDRLNLDMTAASLRAKVSAAAKPNTVLIDVSVLDPSPARARDIANALSDEFVELVRELETPVGGTTPNARVVVEQRASLPASPVSPKKFRNLLAGLAGGLALGVGLALVRDRLDNTVKERSTLETITSVGLVGGIPIDKELRRRAAISFEGNNSSVAESFRKLRTNLQFLNVDDPPRVIVVTSASPGEGKSTTAVNIALALAEAEHNVVLVDGDLRRPSVDKYLDLIGSVGFSTVLSGSVSLSEVLQTTTFTNLTVLTSGTTPPNPSELLGSQAAKNILSQLREKFDYVIIDSPPLLAVTDSAVLCANSDGALIVVRQGETKREHLTQAIGNLTSIGAKVLGAAFTMTSARSGTEYTYNYSYYGEAPLRSPSVTEGVTELMVRDHAATDPDRTSANGSETADAADAEPQQTPKATTRDSRNQ</sequence>
<dbReference type="InterPro" id="IPR050445">
    <property type="entry name" value="Bact_polysacc_biosynth/exp"/>
</dbReference>
<keyword evidence="11" id="KW-0418">Kinase</keyword>
<dbReference type="NCBIfam" id="TIGR01007">
    <property type="entry name" value="eps_fam"/>
    <property type="match status" value="1"/>
</dbReference>
<evidence type="ECO:0000256" key="10">
    <source>
        <dbReference type="ARBA" id="ARBA00022741"/>
    </source>
</evidence>
<comment type="similarity">
    <text evidence="4">Belongs to the etk/wzc family.</text>
</comment>
<dbReference type="KEGG" id="many:MANY_49080"/>
<evidence type="ECO:0000256" key="1">
    <source>
        <dbReference type="ARBA" id="ARBA00004429"/>
    </source>
</evidence>
<dbReference type="Pfam" id="PF02706">
    <property type="entry name" value="Wzz"/>
    <property type="match status" value="1"/>
</dbReference>
<comment type="similarity">
    <text evidence="3">Belongs to the CpsD/CapB family.</text>
</comment>
<evidence type="ECO:0000256" key="2">
    <source>
        <dbReference type="ARBA" id="ARBA00006683"/>
    </source>
</evidence>
<evidence type="ECO:0000313" key="22">
    <source>
        <dbReference type="Proteomes" id="UP000467249"/>
    </source>
</evidence>
<evidence type="ECO:0000256" key="9">
    <source>
        <dbReference type="ARBA" id="ARBA00022692"/>
    </source>
</evidence>
<accession>A0A6N4WKA8</accession>
<keyword evidence="12" id="KW-0067">ATP-binding</keyword>
<comment type="similarity">
    <text evidence="2">Belongs to the CpsC/CapA family.</text>
</comment>
<reference evidence="21 22" key="1">
    <citation type="journal article" date="2019" name="Emerg. Microbes Infect.">
        <title>Comprehensive subspecies identification of 175 nontuberculous mycobacteria species based on 7547 genomic profiles.</title>
        <authorList>
            <person name="Matsumoto Y."/>
            <person name="Kinjo T."/>
            <person name="Motooka D."/>
            <person name="Nabeya D."/>
            <person name="Jung N."/>
            <person name="Uechi K."/>
            <person name="Horii T."/>
            <person name="Iida T."/>
            <person name="Fujita J."/>
            <person name="Nakamura S."/>
        </authorList>
    </citation>
    <scope>NUCLEOTIDE SEQUENCE [LARGE SCALE GENOMIC DNA]</scope>
    <source>
        <strain evidence="21 22">JCM 30275</strain>
    </source>
</reference>